<dbReference type="EMBL" id="JH712534">
    <property type="protein sequence ID" value="EFO13204.2"/>
    <property type="molecule type" value="Genomic_DNA"/>
</dbReference>
<feature type="transmembrane region" description="Helical" evidence="1">
    <location>
        <begin position="48"/>
        <end position="71"/>
    </location>
</feature>
<dbReference type="RefSeq" id="XP_003150865.2">
    <property type="nucleotide sequence ID" value="XM_003150817.2"/>
</dbReference>
<keyword evidence="1" id="KW-0472">Membrane</keyword>
<accession>A0A1S0TG39</accession>
<dbReference type="OrthoDB" id="10642962at2759"/>
<dbReference type="InParanoid" id="A0A1S0TG39"/>
<organism evidence="2">
    <name type="scientific">Loa loa</name>
    <name type="common">Eye worm</name>
    <name type="synonym">Filaria loa</name>
    <dbReference type="NCBI Taxonomy" id="7209"/>
    <lineage>
        <taxon>Eukaryota</taxon>
        <taxon>Metazoa</taxon>
        <taxon>Ecdysozoa</taxon>
        <taxon>Nematoda</taxon>
        <taxon>Chromadorea</taxon>
        <taxon>Rhabditida</taxon>
        <taxon>Spirurina</taxon>
        <taxon>Spiruromorpha</taxon>
        <taxon>Filarioidea</taxon>
        <taxon>Onchocercidae</taxon>
        <taxon>Loa</taxon>
    </lineage>
</organism>
<keyword evidence="1" id="KW-0812">Transmembrane</keyword>
<proteinExistence type="predicted"/>
<dbReference type="GeneID" id="9952816"/>
<protein>
    <submittedName>
        <fullName evidence="2">Uncharacterized protein</fullName>
    </submittedName>
</protein>
<dbReference type="KEGG" id="loa:LOAG_15326"/>
<dbReference type="AlphaFoldDB" id="A0A1S0TG39"/>
<reference evidence="2" key="1">
    <citation type="submission" date="2012-04" db="EMBL/GenBank/DDBJ databases">
        <title>The Genome Sequence of Loa loa.</title>
        <authorList>
            <consortium name="The Broad Institute Genome Sequencing Platform"/>
            <consortium name="Broad Institute Genome Sequencing Center for Infectious Disease"/>
            <person name="Nutman T.B."/>
            <person name="Fink D.L."/>
            <person name="Russ C."/>
            <person name="Young S."/>
            <person name="Zeng Q."/>
            <person name="Gargeya S."/>
            <person name="Alvarado L."/>
            <person name="Berlin A."/>
            <person name="Chapman S.B."/>
            <person name="Chen Z."/>
            <person name="Freedman E."/>
            <person name="Gellesch M."/>
            <person name="Goldberg J."/>
            <person name="Griggs A."/>
            <person name="Gujja S."/>
            <person name="Heilman E.R."/>
            <person name="Heiman D."/>
            <person name="Howarth C."/>
            <person name="Mehta T."/>
            <person name="Neiman D."/>
            <person name="Pearson M."/>
            <person name="Roberts A."/>
            <person name="Saif S."/>
            <person name="Shea T."/>
            <person name="Shenoy N."/>
            <person name="Sisk P."/>
            <person name="Stolte C."/>
            <person name="Sykes S."/>
            <person name="White J."/>
            <person name="Yandava C."/>
            <person name="Haas B."/>
            <person name="Henn M.R."/>
            <person name="Nusbaum C."/>
            <person name="Birren B."/>
        </authorList>
    </citation>
    <scope>NUCLEOTIDE SEQUENCE [LARGE SCALE GENOMIC DNA]</scope>
</reference>
<gene>
    <name evidence="2" type="ORF">LOAG_15326</name>
</gene>
<dbReference type="CTD" id="9952816"/>
<name>A0A1S0TG39_LOALO</name>
<keyword evidence="1" id="KW-1133">Transmembrane helix</keyword>
<sequence length="98" mass="10999">MVRIIPTVSEIVTTNITMENFTKTDEILSTTIKDNKKQTIKSIIYHKFGYFLTMRMMIAILMSSCLMALSVTTTNLAGSLVCMVAKDDENSANLQITR</sequence>
<evidence type="ECO:0000256" key="1">
    <source>
        <dbReference type="SAM" id="Phobius"/>
    </source>
</evidence>
<evidence type="ECO:0000313" key="2">
    <source>
        <dbReference type="EMBL" id="EFO13204.2"/>
    </source>
</evidence>
<feature type="non-terminal residue" evidence="2">
    <location>
        <position position="1"/>
    </location>
</feature>